<comment type="caution">
    <text evidence="2">The sequence shown here is derived from an EMBL/GenBank/DDBJ whole genome shotgun (WGS) entry which is preliminary data.</text>
</comment>
<dbReference type="RefSeq" id="WP_078982788.1">
    <property type="nucleotide sequence ID" value="NZ_MWQN01000006.1"/>
</dbReference>
<comment type="similarity">
    <text evidence="1">Belongs to the arginase family.</text>
</comment>
<dbReference type="PROSITE" id="PS51409">
    <property type="entry name" value="ARGINASE_2"/>
    <property type="match status" value="1"/>
</dbReference>
<dbReference type="GO" id="GO:0046872">
    <property type="term" value="F:metal ion binding"/>
    <property type="evidence" value="ECO:0007669"/>
    <property type="project" value="InterPro"/>
</dbReference>
<dbReference type="EMBL" id="MWQN01000006">
    <property type="protein sequence ID" value="OPC76509.1"/>
    <property type="molecule type" value="Genomic_DNA"/>
</dbReference>
<evidence type="ECO:0000256" key="1">
    <source>
        <dbReference type="PROSITE-ProRule" id="PRU00742"/>
    </source>
</evidence>
<dbReference type="SUPFAM" id="SSF52768">
    <property type="entry name" value="Arginase/deacetylase"/>
    <property type="match status" value="1"/>
</dbReference>
<sequence length="145" mass="15518">MVRCARRPQHPGIVTVRGLPRNDPARAARRGPGRARARTALQPSRLVRAAVRAVDPGERAYVDRHAVAELPAARLADPTDLVDATAATGADHVHIHIDRDVLDPTVFSPVGTPEPGGLTPQTLLAAVTALVERYTVASLTITEYE</sequence>
<proteinExistence type="inferred from homology"/>
<name>A0A1T3NI36_9ACTN</name>
<evidence type="ECO:0000313" key="3">
    <source>
        <dbReference type="Proteomes" id="UP000190037"/>
    </source>
</evidence>
<reference evidence="2 3" key="1">
    <citation type="submission" date="2017-03" db="EMBL/GenBank/DDBJ databases">
        <title>Draft genome sequence of Streptomyces scabrisporus NF3, endophyte isolated from Amphipterygium adstringens.</title>
        <authorList>
            <person name="Vazquez M."/>
            <person name="Ceapa C.D."/>
            <person name="Rodriguez Luna D."/>
            <person name="Sanchez Esquivel S."/>
        </authorList>
    </citation>
    <scope>NUCLEOTIDE SEQUENCE [LARGE SCALE GENOMIC DNA]</scope>
    <source>
        <strain evidence="2 3">NF3</strain>
    </source>
</reference>
<dbReference type="GO" id="GO:0016813">
    <property type="term" value="F:hydrolase activity, acting on carbon-nitrogen (but not peptide) bonds, in linear amidines"/>
    <property type="evidence" value="ECO:0007669"/>
    <property type="project" value="UniProtKB-ARBA"/>
</dbReference>
<protein>
    <submittedName>
        <fullName evidence="2">Uncharacterized protein</fullName>
    </submittedName>
</protein>
<dbReference type="Pfam" id="PF00491">
    <property type="entry name" value="Arginase"/>
    <property type="match status" value="1"/>
</dbReference>
<accession>A0A1T3NI36</accession>
<dbReference type="InterPro" id="IPR006035">
    <property type="entry name" value="Ureohydrolase"/>
</dbReference>
<dbReference type="AlphaFoldDB" id="A0A1T3NI36"/>
<dbReference type="Gene3D" id="3.40.800.10">
    <property type="entry name" value="Ureohydrolase domain"/>
    <property type="match status" value="1"/>
</dbReference>
<dbReference type="InterPro" id="IPR023696">
    <property type="entry name" value="Ureohydrolase_dom_sf"/>
</dbReference>
<keyword evidence="3" id="KW-1185">Reference proteome</keyword>
<organism evidence="2 3">
    <name type="scientific">Embleya scabrispora</name>
    <dbReference type="NCBI Taxonomy" id="159449"/>
    <lineage>
        <taxon>Bacteria</taxon>
        <taxon>Bacillati</taxon>
        <taxon>Actinomycetota</taxon>
        <taxon>Actinomycetes</taxon>
        <taxon>Kitasatosporales</taxon>
        <taxon>Streptomycetaceae</taxon>
        <taxon>Embleya</taxon>
    </lineage>
</organism>
<dbReference type="Proteomes" id="UP000190037">
    <property type="component" value="Unassembled WGS sequence"/>
</dbReference>
<evidence type="ECO:0000313" key="2">
    <source>
        <dbReference type="EMBL" id="OPC76509.1"/>
    </source>
</evidence>
<dbReference type="STRING" id="159449.B4N89_46675"/>
<gene>
    <name evidence="2" type="ORF">B4N89_46675</name>
</gene>